<keyword evidence="1" id="KW-1133">Transmembrane helix</keyword>
<gene>
    <name evidence="2" type="ORF">H0G86_005335</name>
</gene>
<protein>
    <recommendedName>
        <fullName evidence="4">Transmembrane protein</fullName>
    </recommendedName>
</protein>
<evidence type="ECO:0000313" key="2">
    <source>
        <dbReference type="EMBL" id="QYS98140.1"/>
    </source>
</evidence>
<keyword evidence="3" id="KW-1185">Reference proteome</keyword>
<dbReference type="AlphaFoldDB" id="A0A8G0LEH9"/>
<dbReference type="EMBL" id="CP075866">
    <property type="protein sequence ID" value="QYS98140.1"/>
    <property type="molecule type" value="Genomic_DNA"/>
</dbReference>
<keyword evidence="1" id="KW-0812">Transmembrane</keyword>
<dbReference type="Proteomes" id="UP000826661">
    <property type="component" value="Chromosome III"/>
</dbReference>
<evidence type="ECO:0000313" key="3">
    <source>
        <dbReference type="Proteomes" id="UP000826661"/>
    </source>
</evidence>
<evidence type="ECO:0008006" key="4">
    <source>
        <dbReference type="Google" id="ProtNLM"/>
    </source>
</evidence>
<evidence type="ECO:0000256" key="1">
    <source>
        <dbReference type="SAM" id="Phobius"/>
    </source>
</evidence>
<accession>A0A8G0LEH9</accession>
<organism evidence="2 3">
    <name type="scientific">Trichoderma simmonsii</name>
    <dbReference type="NCBI Taxonomy" id="1491479"/>
    <lineage>
        <taxon>Eukaryota</taxon>
        <taxon>Fungi</taxon>
        <taxon>Dikarya</taxon>
        <taxon>Ascomycota</taxon>
        <taxon>Pezizomycotina</taxon>
        <taxon>Sordariomycetes</taxon>
        <taxon>Hypocreomycetidae</taxon>
        <taxon>Hypocreales</taxon>
        <taxon>Hypocreaceae</taxon>
        <taxon>Trichoderma</taxon>
    </lineage>
</organism>
<keyword evidence="1" id="KW-0472">Membrane</keyword>
<feature type="transmembrane region" description="Helical" evidence="1">
    <location>
        <begin position="80"/>
        <end position="102"/>
    </location>
</feature>
<name>A0A8G0LEH9_9HYPO</name>
<proteinExistence type="predicted"/>
<sequence length="103" mass="11897">MNEQVNFVPMANRDTVDFGRRVLLLIPSFLVFLDDILGFLSTRQKDGLPGSHSPLHKRNRARSLGRKGVFVCHDRAQSRLSVSICLFSFFLFLFLFSFIHFFS</sequence>
<reference evidence="2 3" key="1">
    <citation type="journal article" date="2021" name="BMC Genomics">
        <title>Telomere-to-telomere genome assembly of asparaginase-producing Trichoderma simmonsii.</title>
        <authorList>
            <person name="Chung D."/>
            <person name="Kwon Y.M."/>
            <person name="Yang Y."/>
        </authorList>
    </citation>
    <scope>NUCLEOTIDE SEQUENCE [LARGE SCALE GENOMIC DNA]</scope>
    <source>
        <strain evidence="2 3">GH-Sj1</strain>
    </source>
</reference>